<dbReference type="EMBL" id="NEVQ01000022">
    <property type="protein sequence ID" value="OZI50996.1"/>
    <property type="molecule type" value="Genomic_DNA"/>
</dbReference>
<evidence type="ECO:0000313" key="2">
    <source>
        <dbReference type="EMBL" id="OZI50996.1"/>
    </source>
</evidence>
<feature type="transmembrane region" description="Helical" evidence="1">
    <location>
        <begin position="52"/>
        <end position="73"/>
    </location>
</feature>
<protein>
    <submittedName>
        <fullName evidence="2">Uncharacterized protein</fullName>
    </submittedName>
</protein>
<comment type="caution">
    <text evidence="2">The sequence shown here is derived from an EMBL/GenBank/DDBJ whole genome shotgun (WGS) entry which is preliminary data.</text>
</comment>
<keyword evidence="1" id="KW-1133">Transmembrane helix</keyword>
<sequence>MPTPLKWIASILFGLFVGRASYGFIHPALFSVFGFATGAADGTVAAPNTTDYVLIGASILSLLTAIAVAAFLLRSTTLYQLFGRGFIPLGISLLLGLLAAVLMMDTGALRGEGGNDGRVALFFWSLIFGLPMLISGLGLTIGGWVLLRKARKTPMTN</sequence>
<reference evidence="2 3" key="1">
    <citation type="submission" date="2017-05" db="EMBL/GenBank/DDBJ databases">
        <title>Complete and WGS of Bordetella genogroups.</title>
        <authorList>
            <person name="Spilker T."/>
            <person name="LiPuma J."/>
        </authorList>
    </citation>
    <scope>NUCLEOTIDE SEQUENCE [LARGE SCALE GENOMIC DNA]</scope>
    <source>
        <strain evidence="2 3">AU9919</strain>
    </source>
</reference>
<evidence type="ECO:0000256" key="1">
    <source>
        <dbReference type="SAM" id="Phobius"/>
    </source>
</evidence>
<keyword evidence="1" id="KW-0812">Transmembrane</keyword>
<feature type="transmembrane region" description="Helical" evidence="1">
    <location>
        <begin position="123"/>
        <end position="147"/>
    </location>
</feature>
<keyword evidence="3" id="KW-1185">Reference proteome</keyword>
<accession>A0A261TMV5</accession>
<feature type="transmembrane region" description="Helical" evidence="1">
    <location>
        <begin position="85"/>
        <end position="103"/>
    </location>
</feature>
<name>A0A261TMV5_9BORD</name>
<dbReference type="AlphaFoldDB" id="A0A261TMV5"/>
<proteinExistence type="predicted"/>
<evidence type="ECO:0000313" key="3">
    <source>
        <dbReference type="Proteomes" id="UP000216885"/>
    </source>
</evidence>
<dbReference type="Proteomes" id="UP000216885">
    <property type="component" value="Unassembled WGS sequence"/>
</dbReference>
<gene>
    <name evidence="2" type="ORF">CAL20_22555</name>
</gene>
<organism evidence="2 3">
    <name type="scientific">Bordetella genomosp. 4</name>
    <dbReference type="NCBI Taxonomy" id="463044"/>
    <lineage>
        <taxon>Bacteria</taxon>
        <taxon>Pseudomonadati</taxon>
        <taxon>Pseudomonadota</taxon>
        <taxon>Betaproteobacteria</taxon>
        <taxon>Burkholderiales</taxon>
        <taxon>Alcaligenaceae</taxon>
        <taxon>Bordetella</taxon>
    </lineage>
</organism>
<keyword evidence="1" id="KW-0472">Membrane</keyword>